<proteinExistence type="predicted"/>
<organism evidence="2 3">
    <name type="scientific">Brassica carinata</name>
    <name type="common">Ethiopian mustard</name>
    <name type="synonym">Abyssinian cabbage</name>
    <dbReference type="NCBI Taxonomy" id="52824"/>
    <lineage>
        <taxon>Eukaryota</taxon>
        <taxon>Viridiplantae</taxon>
        <taxon>Streptophyta</taxon>
        <taxon>Embryophyta</taxon>
        <taxon>Tracheophyta</taxon>
        <taxon>Spermatophyta</taxon>
        <taxon>Magnoliopsida</taxon>
        <taxon>eudicotyledons</taxon>
        <taxon>Gunneridae</taxon>
        <taxon>Pentapetalae</taxon>
        <taxon>rosids</taxon>
        <taxon>malvids</taxon>
        <taxon>Brassicales</taxon>
        <taxon>Brassicaceae</taxon>
        <taxon>Brassiceae</taxon>
        <taxon>Brassica</taxon>
    </lineage>
</organism>
<evidence type="ECO:0000313" key="3">
    <source>
        <dbReference type="Proteomes" id="UP000886595"/>
    </source>
</evidence>
<reference evidence="2 3" key="1">
    <citation type="submission" date="2020-02" db="EMBL/GenBank/DDBJ databases">
        <authorList>
            <person name="Ma Q."/>
            <person name="Huang Y."/>
            <person name="Song X."/>
            <person name="Pei D."/>
        </authorList>
    </citation>
    <scope>NUCLEOTIDE SEQUENCE [LARGE SCALE GENOMIC DNA]</scope>
    <source>
        <strain evidence="2">Sxm20200214</strain>
        <tissue evidence="2">Leaf</tissue>
    </source>
</reference>
<protein>
    <submittedName>
        <fullName evidence="2">Uncharacterized protein</fullName>
    </submittedName>
</protein>
<feature type="compositionally biased region" description="Basic and acidic residues" evidence="1">
    <location>
        <begin position="33"/>
        <end position="56"/>
    </location>
</feature>
<dbReference type="AlphaFoldDB" id="A0A8X7W5C4"/>
<feature type="compositionally biased region" description="Basic and acidic residues" evidence="1">
    <location>
        <begin position="235"/>
        <end position="244"/>
    </location>
</feature>
<comment type="caution">
    <text evidence="2">The sequence shown here is derived from an EMBL/GenBank/DDBJ whole genome shotgun (WGS) entry which is preliminary data.</text>
</comment>
<feature type="region of interest" description="Disordered" evidence="1">
    <location>
        <begin position="214"/>
        <end position="288"/>
    </location>
</feature>
<evidence type="ECO:0000313" key="2">
    <source>
        <dbReference type="EMBL" id="KAG2323372.1"/>
    </source>
</evidence>
<dbReference type="EMBL" id="JAAMPC010000003">
    <property type="protein sequence ID" value="KAG2323372.1"/>
    <property type="molecule type" value="Genomic_DNA"/>
</dbReference>
<keyword evidence="3" id="KW-1185">Reference proteome</keyword>
<dbReference type="Proteomes" id="UP000886595">
    <property type="component" value="Unassembled WGS sequence"/>
</dbReference>
<accession>A0A8X7W5C4</accession>
<feature type="compositionally biased region" description="Basic and acidic residues" evidence="1">
    <location>
        <begin position="214"/>
        <end position="225"/>
    </location>
</feature>
<feature type="region of interest" description="Disordered" evidence="1">
    <location>
        <begin position="1"/>
        <end position="89"/>
    </location>
</feature>
<feature type="compositionally biased region" description="Polar residues" evidence="1">
    <location>
        <begin position="1"/>
        <end position="10"/>
    </location>
</feature>
<gene>
    <name evidence="2" type="ORF">Bca52824_016585</name>
</gene>
<name>A0A8X7W5C4_BRACI</name>
<sequence length="288" mass="31922">MDEANPSTIDKSLAPGTEQSPRDADESEEDKNNEDKDVREEHKEPREVEKDAKEGGAEMEVVQMESRNNEEGENPEGEERTTQSVGEPETELHEWIVWTKIIRNGKQVIFEAEFSIDFEARTAQVEGHTIPAIGEPSNNADSGEAHADSVEAPGAEALKAMEARLMNAFQDAMKVLKDEVKSLRVRVDGKSVQLEHGSGDDDMDETLVRYAAAEESKKAKTEKTKSVKNKKKRARTDDGKEVVSSKKAKGCDIGIWSESHSGHPPRSQACRWNSSKPSSAYTPRLDES</sequence>
<evidence type="ECO:0000256" key="1">
    <source>
        <dbReference type="SAM" id="MobiDB-lite"/>
    </source>
</evidence>
<feature type="compositionally biased region" description="Polar residues" evidence="1">
    <location>
        <begin position="270"/>
        <end position="281"/>
    </location>
</feature>